<evidence type="ECO:0000256" key="5">
    <source>
        <dbReference type="ARBA" id="ARBA00022516"/>
    </source>
</evidence>
<evidence type="ECO:0000256" key="1">
    <source>
        <dbReference type="ARBA" id="ARBA00002274"/>
    </source>
</evidence>
<dbReference type="GO" id="GO:0009029">
    <property type="term" value="F:lipid-A 4'-kinase activity"/>
    <property type="evidence" value="ECO:0007669"/>
    <property type="project" value="UniProtKB-UniRule"/>
</dbReference>
<evidence type="ECO:0000256" key="6">
    <source>
        <dbReference type="ARBA" id="ARBA00022556"/>
    </source>
</evidence>
<evidence type="ECO:0000313" key="15">
    <source>
        <dbReference type="Proteomes" id="UP000054976"/>
    </source>
</evidence>
<dbReference type="InterPro" id="IPR003758">
    <property type="entry name" value="LpxK"/>
</dbReference>
<name>A0A0U9HQF4_9BACT</name>
<evidence type="ECO:0000256" key="10">
    <source>
        <dbReference type="ARBA" id="ARBA00022840"/>
    </source>
</evidence>
<keyword evidence="9 13" id="KW-0418">Kinase</keyword>
<accession>A0A0U9HQF4</accession>
<keyword evidence="5 13" id="KW-0444">Lipid biosynthesis</keyword>
<sequence length="318" mass="36485">MNIFERIYLFFYLRKKNNALKQQRKLPFPVISVGNLTVGGTGKTPFTVALSKELKKRGYLPVILTRGYRGRLKGPFIVSQEMNAEDAGDEPLMMAMEGLIVVKSADRFAGGVYAIEKLGFDEHDRVIFILDDGFQHWKLYRDLNILLVDGYRGFGNCRLVPFGPLRSPLSEISEADMVFITKKENEKLKEKLNTFGIKKIYFAPLTVEGIKDRHDRQVNPYGKKVFAFAGIGNFQSFIDCLKSLNLNIIGQKKFIDHKKYDERVIKKIEKLARNADLLITTKKDFVKLKEKAFKPELCYLEISLRINEKLIDTLVSIC</sequence>
<dbReference type="Proteomes" id="UP000054976">
    <property type="component" value="Unassembled WGS sequence"/>
</dbReference>
<protein>
    <recommendedName>
        <fullName evidence="4 13">Tetraacyldisaccharide 4'-kinase</fullName>
        <ecNumber evidence="3 13">2.7.1.130</ecNumber>
    </recommendedName>
    <alternativeName>
        <fullName evidence="12 13">Lipid A 4'-kinase</fullName>
    </alternativeName>
</protein>
<comment type="pathway">
    <text evidence="2 13">Glycolipid biosynthesis; lipid IV(A) biosynthesis; lipid IV(A) from (3R)-3-hydroxytetradecanoyl-[acyl-carrier-protein] and UDP-N-acetyl-alpha-D-glucosamine: step 6/6.</text>
</comment>
<evidence type="ECO:0000256" key="3">
    <source>
        <dbReference type="ARBA" id="ARBA00012071"/>
    </source>
</evidence>
<dbReference type="Pfam" id="PF02606">
    <property type="entry name" value="LpxK"/>
    <property type="match status" value="1"/>
</dbReference>
<evidence type="ECO:0000256" key="9">
    <source>
        <dbReference type="ARBA" id="ARBA00022777"/>
    </source>
</evidence>
<keyword evidence="7 13" id="KW-0808">Transferase</keyword>
<evidence type="ECO:0000256" key="7">
    <source>
        <dbReference type="ARBA" id="ARBA00022679"/>
    </source>
</evidence>
<dbReference type="GO" id="GO:0009244">
    <property type="term" value="P:lipopolysaccharide core region biosynthetic process"/>
    <property type="evidence" value="ECO:0007669"/>
    <property type="project" value="TreeGrafter"/>
</dbReference>
<comment type="function">
    <text evidence="1 13">Transfers the gamma-phosphate of ATP to the 4'-position of a tetraacyldisaccharide 1-phosphate intermediate (termed DS-1-P) to form tetraacyldisaccharide 1,4'-bis-phosphate (lipid IVA).</text>
</comment>
<comment type="similarity">
    <text evidence="13">Belongs to the LpxK family.</text>
</comment>
<keyword evidence="15" id="KW-1185">Reference proteome</keyword>
<dbReference type="GO" id="GO:0005524">
    <property type="term" value="F:ATP binding"/>
    <property type="evidence" value="ECO:0007669"/>
    <property type="project" value="UniProtKB-UniRule"/>
</dbReference>
<evidence type="ECO:0000256" key="8">
    <source>
        <dbReference type="ARBA" id="ARBA00022741"/>
    </source>
</evidence>
<feature type="binding site" evidence="13">
    <location>
        <begin position="37"/>
        <end position="44"/>
    </location>
    <ligand>
        <name>ATP</name>
        <dbReference type="ChEBI" id="CHEBI:30616"/>
    </ligand>
</feature>
<dbReference type="STRING" id="86166.TAGGR_2151"/>
<dbReference type="EMBL" id="BCNO01000002">
    <property type="protein sequence ID" value="GAQ95262.1"/>
    <property type="molecule type" value="Genomic_DNA"/>
</dbReference>
<comment type="caution">
    <text evidence="14">The sequence shown here is derived from an EMBL/GenBank/DDBJ whole genome shotgun (WGS) entry which is preliminary data.</text>
</comment>
<dbReference type="EC" id="2.7.1.130" evidence="3 13"/>
<comment type="catalytic activity">
    <reaction evidence="13">
        <text>a lipid A disaccharide + ATP = a lipid IVA + ADP + H(+)</text>
        <dbReference type="Rhea" id="RHEA:67840"/>
        <dbReference type="ChEBI" id="CHEBI:15378"/>
        <dbReference type="ChEBI" id="CHEBI:30616"/>
        <dbReference type="ChEBI" id="CHEBI:176343"/>
        <dbReference type="ChEBI" id="CHEBI:176425"/>
        <dbReference type="ChEBI" id="CHEBI:456216"/>
        <dbReference type="EC" id="2.7.1.130"/>
    </reaction>
</comment>
<dbReference type="GO" id="GO:0005886">
    <property type="term" value="C:plasma membrane"/>
    <property type="evidence" value="ECO:0007669"/>
    <property type="project" value="TreeGrafter"/>
</dbReference>
<evidence type="ECO:0000256" key="12">
    <source>
        <dbReference type="ARBA" id="ARBA00029757"/>
    </source>
</evidence>
<dbReference type="OrthoDB" id="9766423at2"/>
<keyword evidence="11 13" id="KW-0443">Lipid metabolism</keyword>
<evidence type="ECO:0000256" key="4">
    <source>
        <dbReference type="ARBA" id="ARBA00016436"/>
    </source>
</evidence>
<dbReference type="PANTHER" id="PTHR42724">
    <property type="entry name" value="TETRAACYLDISACCHARIDE 4'-KINASE"/>
    <property type="match status" value="1"/>
</dbReference>
<dbReference type="SUPFAM" id="SSF52540">
    <property type="entry name" value="P-loop containing nucleoside triphosphate hydrolases"/>
    <property type="match status" value="1"/>
</dbReference>
<proteinExistence type="inferred from homology"/>
<evidence type="ECO:0000256" key="2">
    <source>
        <dbReference type="ARBA" id="ARBA00004870"/>
    </source>
</evidence>
<organism evidence="14 15">
    <name type="scientific">Thermodesulfovibrio aggregans</name>
    <dbReference type="NCBI Taxonomy" id="86166"/>
    <lineage>
        <taxon>Bacteria</taxon>
        <taxon>Pseudomonadati</taxon>
        <taxon>Nitrospirota</taxon>
        <taxon>Thermodesulfovibrionia</taxon>
        <taxon>Thermodesulfovibrionales</taxon>
        <taxon>Thermodesulfovibrionaceae</taxon>
        <taxon>Thermodesulfovibrio</taxon>
    </lineage>
</organism>
<dbReference type="NCBIfam" id="TIGR00682">
    <property type="entry name" value="lpxK"/>
    <property type="match status" value="1"/>
</dbReference>
<gene>
    <name evidence="13" type="primary">lpxK</name>
    <name evidence="14" type="ORF">TAGGR_2151</name>
</gene>
<dbReference type="PANTHER" id="PTHR42724:SF1">
    <property type="entry name" value="TETRAACYLDISACCHARIDE 4'-KINASE, MITOCHONDRIAL-RELATED"/>
    <property type="match status" value="1"/>
</dbReference>
<dbReference type="InterPro" id="IPR027417">
    <property type="entry name" value="P-loop_NTPase"/>
</dbReference>
<keyword evidence="6 13" id="KW-0441">Lipid A biosynthesis</keyword>
<dbReference type="RefSeq" id="WP_059176709.1">
    <property type="nucleotide sequence ID" value="NZ_BCNO01000002.1"/>
</dbReference>
<reference evidence="15" key="1">
    <citation type="submission" date="2016-01" db="EMBL/GenBank/DDBJ databases">
        <title>Draft genome sequence of Thermodesulfovibrio aggregans strain TGE-P1.</title>
        <authorList>
            <person name="Sekiguchi Y."/>
            <person name="Ohashi A."/>
            <person name="Matsuura N."/>
            <person name="Tourlousse M.D."/>
        </authorList>
    </citation>
    <scope>NUCLEOTIDE SEQUENCE [LARGE SCALE GENOMIC DNA]</scope>
    <source>
        <strain evidence="15">TGE-P1</strain>
    </source>
</reference>
<keyword evidence="8 13" id="KW-0547">Nucleotide-binding</keyword>
<dbReference type="AlphaFoldDB" id="A0A0U9HQF4"/>
<evidence type="ECO:0000313" key="14">
    <source>
        <dbReference type="EMBL" id="GAQ95262.1"/>
    </source>
</evidence>
<evidence type="ECO:0000256" key="11">
    <source>
        <dbReference type="ARBA" id="ARBA00023098"/>
    </source>
</evidence>
<keyword evidence="10 13" id="KW-0067">ATP-binding</keyword>
<dbReference type="HAMAP" id="MF_00409">
    <property type="entry name" value="LpxK"/>
    <property type="match status" value="1"/>
</dbReference>
<dbReference type="GO" id="GO:0009245">
    <property type="term" value="P:lipid A biosynthetic process"/>
    <property type="evidence" value="ECO:0007669"/>
    <property type="project" value="UniProtKB-UniRule"/>
</dbReference>
<dbReference type="UniPathway" id="UPA00359">
    <property type="reaction ID" value="UER00482"/>
</dbReference>
<evidence type="ECO:0000256" key="13">
    <source>
        <dbReference type="HAMAP-Rule" id="MF_00409"/>
    </source>
</evidence>